<dbReference type="CDD" id="cd14824">
    <property type="entry name" value="Longin"/>
    <property type="match status" value="1"/>
</dbReference>
<dbReference type="Gene3D" id="1.20.5.110">
    <property type="match status" value="1"/>
</dbReference>
<dbReference type="GO" id="GO:0005794">
    <property type="term" value="C:Golgi apparatus"/>
    <property type="evidence" value="ECO:0007669"/>
    <property type="project" value="TreeGrafter"/>
</dbReference>
<evidence type="ECO:0000256" key="6">
    <source>
        <dbReference type="ARBA" id="ARBA00023289"/>
    </source>
</evidence>
<dbReference type="PROSITE" id="PS50892">
    <property type="entry name" value="V_SNARE"/>
    <property type="match status" value="1"/>
</dbReference>
<evidence type="ECO:0000259" key="10">
    <source>
        <dbReference type="PROSITE" id="PS50892"/>
    </source>
</evidence>
<keyword evidence="3" id="KW-0472">Membrane</keyword>
<feature type="domain" description="V-SNARE coiled-coil homology" evidence="10">
    <location>
        <begin position="138"/>
        <end position="198"/>
    </location>
</feature>
<dbReference type="Proteomes" id="UP000789595">
    <property type="component" value="Unassembled WGS sequence"/>
</dbReference>
<dbReference type="GO" id="GO:0016020">
    <property type="term" value="C:membrane"/>
    <property type="evidence" value="ECO:0007669"/>
    <property type="project" value="InterPro"/>
</dbReference>
<feature type="domain" description="Longin" evidence="9">
    <location>
        <begin position="7"/>
        <end position="107"/>
    </location>
</feature>
<evidence type="ECO:0000256" key="5">
    <source>
        <dbReference type="ARBA" id="ARBA00023288"/>
    </source>
</evidence>
<dbReference type="SUPFAM" id="SSF64356">
    <property type="entry name" value="SNARE-like"/>
    <property type="match status" value="1"/>
</dbReference>
<name>A0A7S3ZNN0_9STRA</name>
<sequence>MQIIHLALLRTSSPGDAVVLSQCSDLAQFGFFERPTVRQMLQFFAKTVCGRVSPGQRVSVDQEEMEGYRVHAHVRADGLAATATCDAEYPARAAFSLLAQALAEFERASPGWRTGLERDWPPLAEHLRRARDPKAYDRIAKIQGDLDETTDVLHKTIDNLLERGEKLDSLVERSDDLSKQSKMFYKQARKTNSCCVVS</sequence>
<dbReference type="SUPFAM" id="SSF58038">
    <property type="entry name" value="SNARE fusion complex"/>
    <property type="match status" value="1"/>
</dbReference>
<keyword evidence="8" id="KW-0175">Coiled coil</keyword>
<dbReference type="AlphaFoldDB" id="A0A7S3ZNN0"/>
<dbReference type="PANTHER" id="PTHR45806">
    <property type="entry name" value="SYNAPTOBREVIN HOMOLOG YKT6"/>
    <property type="match status" value="1"/>
</dbReference>
<dbReference type="OrthoDB" id="27923at2759"/>
<dbReference type="InterPro" id="IPR010908">
    <property type="entry name" value="Longin_dom"/>
</dbReference>
<gene>
    <name evidence="11" type="ORF">PCAL00307_LOCUS4197</name>
    <name evidence="12" type="ORF">PECAL_2P19710</name>
</gene>
<comment type="subcellular location">
    <subcellularLocation>
        <location evidence="7">Endomembrane system</location>
        <topology evidence="7">Lipid-anchor</topology>
        <orientation evidence="7">Cytoplasmic side</orientation>
    </subcellularLocation>
</comment>
<dbReference type="Pfam" id="PF00957">
    <property type="entry name" value="Synaptobrevin"/>
    <property type="match status" value="1"/>
</dbReference>
<keyword evidence="5" id="KW-0449">Lipoprotein</keyword>
<keyword evidence="6" id="KW-0636">Prenylation</keyword>
<dbReference type="InterPro" id="IPR011012">
    <property type="entry name" value="Longin-like_dom_sf"/>
</dbReference>
<dbReference type="SMART" id="SM01270">
    <property type="entry name" value="Longin"/>
    <property type="match status" value="1"/>
</dbReference>
<evidence type="ECO:0000256" key="1">
    <source>
        <dbReference type="ARBA" id="ARBA00008025"/>
    </source>
</evidence>
<proteinExistence type="inferred from homology"/>
<dbReference type="PRINTS" id="PR00219">
    <property type="entry name" value="SYNAPTOBREVN"/>
</dbReference>
<evidence type="ECO:0008006" key="14">
    <source>
        <dbReference type="Google" id="ProtNLM"/>
    </source>
</evidence>
<evidence type="ECO:0000256" key="4">
    <source>
        <dbReference type="ARBA" id="ARBA00023139"/>
    </source>
</evidence>
<dbReference type="InterPro" id="IPR042855">
    <property type="entry name" value="V_SNARE_CC"/>
</dbReference>
<keyword evidence="2" id="KW-0488">Methylation</keyword>
<dbReference type="PANTHER" id="PTHR45806:SF1">
    <property type="entry name" value="SYNAPTOBREVIN HOMOLOG YKT6"/>
    <property type="match status" value="1"/>
</dbReference>
<evidence type="ECO:0000256" key="3">
    <source>
        <dbReference type="ARBA" id="ARBA00023136"/>
    </source>
</evidence>
<dbReference type="EMBL" id="HBIW01005124">
    <property type="protein sequence ID" value="CAE0688763.1"/>
    <property type="molecule type" value="Transcribed_RNA"/>
</dbReference>
<keyword evidence="4" id="KW-0564">Palmitate</keyword>
<keyword evidence="13" id="KW-1185">Reference proteome</keyword>
<evidence type="ECO:0000313" key="11">
    <source>
        <dbReference type="EMBL" id="CAE0688763.1"/>
    </source>
</evidence>
<evidence type="ECO:0000256" key="8">
    <source>
        <dbReference type="PROSITE-ProRule" id="PRU00290"/>
    </source>
</evidence>
<evidence type="ECO:0000256" key="7">
    <source>
        <dbReference type="ARBA" id="ARBA00046278"/>
    </source>
</evidence>
<dbReference type="GO" id="GO:0006888">
    <property type="term" value="P:endoplasmic reticulum to Golgi vesicle-mediated transport"/>
    <property type="evidence" value="ECO:0007669"/>
    <property type="project" value="TreeGrafter"/>
</dbReference>
<reference evidence="11" key="1">
    <citation type="submission" date="2021-01" db="EMBL/GenBank/DDBJ databases">
        <authorList>
            <person name="Corre E."/>
            <person name="Pelletier E."/>
            <person name="Niang G."/>
            <person name="Scheremetjew M."/>
            <person name="Finn R."/>
            <person name="Kale V."/>
            <person name="Holt S."/>
            <person name="Cochrane G."/>
            <person name="Meng A."/>
            <person name="Brown T."/>
            <person name="Cohen L."/>
        </authorList>
    </citation>
    <scope>NUCLEOTIDE SEQUENCE</scope>
    <source>
        <strain evidence="11">CCMP1756</strain>
    </source>
</reference>
<accession>A0A7S3ZNN0</accession>
<dbReference type="GO" id="GO:0005484">
    <property type="term" value="F:SNAP receptor activity"/>
    <property type="evidence" value="ECO:0007669"/>
    <property type="project" value="TreeGrafter"/>
</dbReference>
<comment type="similarity">
    <text evidence="1">Belongs to the synaptobrevin family.</text>
</comment>
<evidence type="ECO:0000259" key="9">
    <source>
        <dbReference type="PROSITE" id="PS50859"/>
    </source>
</evidence>
<reference evidence="12" key="2">
    <citation type="submission" date="2021-11" db="EMBL/GenBank/DDBJ databases">
        <authorList>
            <consortium name="Genoscope - CEA"/>
            <person name="William W."/>
        </authorList>
    </citation>
    <scope>NUCLEOTIDE SEQUENCE</scope>
</reference>
<dbReference type="PROSITE" id="PS50859">
    <property type="entry name" value="LONGIN"/>
    <property type="match status" value="1"/>
</dbReference>
<evidence type="ECO:0000256" key="2">
    <source>
        <dbReference type="ARBA" id="ARBA00022481"/>
    </source>
</evidence>
<dbReference type="InterPro" id="IPR001388">
    <property type="entry name" value="Synaptobrevin-like"/>
</dbReference>
<evidence type="ECO:0000313" key="13">
    <source>
        <dbReference type="Proteomes" id="UP000789595"/>
    </source>
</evidence>
<evidence type="ECO:0000313" key="12">
    <source>
        <dbReference type="EMBL" id="CAH0368875.1"/>
    </source>
</evidence>
<dbReference type="Pfam" id="PF13774">
    <property type="entry name" value="Longin"/>
    <property type="match status" value="1"/>
</dbReference>
<organism evidence="11">
    <name type="scientific">Pelagomonas calceolata</name>
    <dbReference type="NCBI Taxonomy" id="35677"/>
    <lineage>
        <taxon>Eukaryota</taxon>
        <taxon>Sar</taxon>
        <taxon>Stramenopiles</taxon>
        <taxon>Ochrophyta</taxon>
        <taxon>Pelagophyceae</taxon>
        <taxon>Pelagomonadales</taxon>
        <taxon>Pelagomonadaceae</taxon>
        <taxon>Pelagomonas</taxon>
    </lineage>
</organism>
<protein>
    <recommendedName>
        <fullName evidence="14">V-SNARE coiled-coil homology domain-containing protein</fullName>
    </recommendedName>
</protein>
<dbReference type="EMBL" id="CAKKNE010000002">
    <property type="protein sequence ID" value="CAH0368875.1"/>
    <property type="molecule type" value="Genomic_DNA"/>
</dbReference>
<dbReference type="Gene3D" id="3.30.450.50">
    <property type="entry name" value="Longin domain"/>
    <property type="match status" value="1"/>
</dbReference>